<dbReference type="GO" id="GO:0003729">
    <property type="term" value="F:mRNA binding"/>
    <property type="evidence" value="ECO:0007669"/>
    <property type="project" value="InterPro"/>
</dbReference>
<comment type="caution">
    <text evidence="5">The sequence shown here is derived from an EMBL/GenBank/DDBJ whole genome shotgun (WGS) entry which is preliminary data.</text>
</comment>
<evidence type="ECO:0000313" key="6">
    <source>
        <dbReference type="Proteomes" id="UP001152888"/>
    </source>
</evidence>
<proteinExistence type="inferred from homology"/>
<reference evidence="5" key="1">
    <citation type="submission" date="2022-03" db="EMBL/GenBank/DDBJ databases">
        <authorList>
            <person name="Sayadi A."/>
        </authorList>
    </citation>
    <scope>NUCLEOTIDE SEQUENCE</scope>
</reference>
<dbReference type="OrthoDB" id="265795at2759"/>
<dbReference type="Gene3D" id="1.10.8.1120">
    <property type="entry name" value="Histone RNA hairpin-binding protein RNA-binding domain"/>
    <property type="match status" value="1"/>
</dbReference>
<evidence type="ECO:0000256" key="3">
    <source>
        <dbReference type="SAM" id="MobiDB-lite"/>
    </source>
</evidence>
<evidence type="ECO:0000256" key="1">
    <source>
        <dbReference type="ARBA" id="ARBA00006151"/>
    </source>
</evidence>
<feature type="compositionally biased region" description="Basic and acidic residues" evidence="3">
    <location>
        <begin position="60"/>
        <end position="69"/>
    </location>
</feature>
<dbReference type="GO" id="GO:0071207">
    <property type="term" value="F:histone pre-mRNA stem-loop binding"/>
    <property type="evidence" value="ECO:0007669"/>
    <property type="project" value="TreeGrafter"/>
</dbReference>
<dbReference type="PANTHER" id="PTHR17408">
    <property type="entry name" value="HISTONE RNA HAIRPIN-BINDING PROTEIN"/>
    <property type="match status" value="1"/>
</dbReference>
<evidence type="ECO:0000313" key="5">
    <source>
        <dbReference type="EMBL" id="CAH1957670.1"/>
    </source>
</evidence>
<keyword evidence="6" id="KW-1185">Reference proteome</keyword>
<dbReference type="InterPro" id="IPR026502">
    <property type="entry name" value="SLBP1/SLBP2"/>
</dbReference>
<feature type="compositionally biased region" description="Basic and acidic residues" evidence="3">
    <location>
        <begin position="1"/>
        <end position="36"/>
    </location>
</feature>
<protein>
    <recommendedName>
        <fullName evidence="4">Histone RNA hairpin-binding protein RNA-binding domain-containing protein</fullName>
    </recommendedName>
</protein>
<dbReference type="Proteomes" id="UP001152888">
    <property type="component" value="Unassembled WGS sequence"/>
</dbReference>
<name>A0A9P0JML6_ACAOB</name>
<accession>A0A9P0JML6</accession>
<dbReference type="PANTHER" id="PTHR17408:SF0">
    <property type="entry name" value="HISTONE RNA HAIRPIN-BINDING PROTEIN"/>
    <property type="match status" value="1"/>
</dbReference>
<evidence type="ECO:0000259" key="4">
    <source>
        <dbReference type="Pfam" id="PF15247"/>
    </source>
</evidence>
<dbReference type="GO" id="GO:0006398">
    <property type="term" value="P:mRNA 3'-end processing by stem-loop binding and cleavage"/>
    <property type="evidence" value="ECO:0007669"/>
    <property type="project" value="TreeGrafter"/>
</dbReference>
<dbReference type="InterPro" id="IPR029344">
    <property type="entry name" value="SLBP_RNA_bind"/>
</dbReference>
<dbReference type="GO" id="GO:0051028">
    <property type="term" value="P:mRNA transport"/>
    <property type="evidence" value="ECO:0007669"/>
    <property type="project" value="TreeGrafter"/>
</dbReference>
<comment type="similarity">
    <text evidence="1">Belongs to the SLBP family.</text>
</comment>
<dbReference type="AlphaFoldDB" id="A0A9P0JML6"/>
<dbReference type="GO" id="GO:0071204">
    <property type="term" value="C:histone pre-mRNA 3'end processing complex"/>
    <property type="evidence" value="ECO:0007669"/>
    <property type="project" value="TreeGrafter"/>
</dbReference>
<dbReference type="Pfam" id="PF15247">
    <property type="entry name" value="SLBP_RNA_bind"/>
    <property type="match status" value="1"/>
</dbReference>
<feature type="region of interest" description="Disordered" evidence="3">
    <location>
        <begin position="1"/>
        <end position="69"/>
    </location>
</feature>
<dbReference type="InterPro" id="IPR038294">
    <property type="entry name" value="SLBP_RNA_bind_sf"/>
</dbReference>
<evidence type="ECO:0000256" key="2">
    <source>
        <dbReference type="ARBA" id="ARBA00022884"/>
    </source>
</evidence>
<organism evidence="5 6">
    <name type="scientific">Acanthoscelides obtectus</name>
    <name type="common">Bean weevil</name>
    <name type="synonym">Bruchus obtectus</name>
    <dbReference type="NCBI Taxonomy" id="200917"/>
    <lineage>
        <taxon>Eukaryota</taxon>
        <taxon>Metazoa</taxon>
        <taxon>Ecdysozoa</taxon>
        <taxon>Arthropoda</taxon>
        <taxon>Hexapoda</taxon>
        <taxon>Insecta</taxon>
        <taxon>Pterygota</taxon>
        <taxon>Neoptera</taxon>
        <taxon>Endopterygota</taxon>
        <taxon>Coleoptera</taxon>
        <taxon>Polyphaga</taxon>
        <taxon>Cucujiformia</taxon>
        <taxon>Chrysomeloidea</taxon>
        <taxon>Chrysomelidae</taxon>
        <taxon>Bruchinae</taxon>
        <taxon>Bruchini</taxon>
        <taxon>Acanthoscelides</taxon>
    </lineage>
</organism>
<gene>
    <name evidence="5" type="ORF">ACAOBT_LOCUS2236</name>
</gene>
<dbReference type="GO" id="GO:0005737">
    <property type="term" value="C:cytoplasm"/>
    <property type="evidence" value="ECO:0007669"/>
    <property type="project" value="TreeGrafter"/>
</dbReference>
<keyword evidence="2" id="KW-0694">RNA-binding</keyword>
<dbReference type="EMBL" id="CAKOFQ010006672">
    <property type="protein sequence ID" value="CAH1957670.1"/>
    <property type="molecule type" value="Genomic_DNA"/>
</dbReference>
<feature type="domain" description="Histone RNA hairpin-binding protein RNA-binding" evidence="4">
    <location>
        <begin position="65"/>
        <end position="104"/>
    </location>
</feature>
<sequence length="105" mass="12189">MTYENNKAETRQSVKERLGPPPQKEHASKGTTESKRMSVKKRLGPSVTENETPSKKNKKKEMESDPEILARRQKQIDYGKNTLGYDNYIKTVPKETYFRRSPNTK</sequence>